<organism evidence="2 3">
    <name type="scientific">Enterovibrio nigricans DSM 22720</name>
    <dbReference type="NCBI Taxonomy" id="1121868"/>
    <lineage>
        <taxon>Bacteria</taxon>
        <taxon>Pseudomonadati</taxon>
        <taxon>Pseudomonadota</taxon>
        <taxon>Gammaproteobacteria</taxon>
        <taxon>Vibrionales</taxon>
        <taxon>Vibrionaceae</taxon>
        <taxon>Enterovibrio</taxon>
    </lineage>
</organism>
<sequence>MAIHVGIIDQDPVRLVTALLHRKFKAAKMIFIGVECQAPQYEQMSAVLTPKGIETEFFQIPSDINIPLIKAKIQELAERLKEESSDVWFNASCGLRHRLLSAYEIFRTYHWPIYVIEPFSDELCWLYPDGRQQQQVEDHINISDYLTIFGARCELQEDDSRSVLDSTIETLGHKWASNAYELGPGLATLNYLATTCRKEQKLDVELSEKQQGYRELGMLIDDLTQAGLSMYDNGILTFSSEAARRFANGEWLEWYVHHIVEEIRRELLTIQDLSLGVQVYRQIGDKEVRNELDVAAVVNNKLHIIECKTKGMSSDGDDTLYKLESIRDLLGGLQARAMLVSFRPLRHHDITRATDLGLALIGPDELSDLKTHLHQWFLGAGGYEKLDFA</sequence>
<dbReference type="Proteomes" id="UP000190162">
    <property type="component" value="Unassembled WGS sequence"/>
</dbReference>
<evidence type="ECO:0000313" key="2">
    <source>
        <dbReference type="EMBL" id="SKA55702.1"/>
    </source>
</evidence>
<proteinExistence type="predicted"/>
<protein>
    <recommendedName>
        <fullName evidence="1">Card1 endonuclease domain-containing protein</fullName>
    </recommendedName>
</protein>
<dbReference type="CDD" id="cd22364">
    <property type="entry name" value="VC1899-like"/>
    <property type="match status" value="1"/>
</dbReference>
<dbReference type="OrthoDB" id="8477283at2"/>
<dbReference type="SUPFAM" id="SSF52980">
    <property type="entry name" value="Restriction endonuclease-like"/>
    <property type="match status" value="1"/>
</dbReference>
<dbReference type="InterPro" id="IPR015093">
    <property type="entry name" value="Card1_endonucl_dom"/>
</dbReference>
<gene>
    <name evidence="2" type="ORF">SAMN02745132_02406</name>
</gene>
<feature type="domain" description="Card1 endonuclease" evidence="1">
    <location>
        <begin position="241"/>
        <end position="378"/>
    </location>
</feature>
<evidence type="ECO:0000313" key="3">
    <source>
        <dbReference type="Proteomes" id="UP000190162"/>
    </source>
</evidence>
<dbReference type="Gene3D" id="1.10.10.680">
    <property type="entry name" value="Hypothetical protein VC1899 (Restriction endonuclease-like)"/>
    <property type="match status" value="1"/>
</dbReference>
<dbReference type="EMBL" id="FUXU01000028">
    <property type="protein sequence ID" value="SKA55702.1"/>
    <property type="molecule type" value="Genomic_DNA"/>
</dbReference>
<accession>A0A1T4USM0</accession>
<name>A0A1T4USM0_9GAMM</name>
<dbReference type="InterPro" id="IPR011856">
    <property type="entry name" value="tRNA_endonuc-like_dom_sf"/>
</dbReference>
<dbReference type="Gene3D" id="3.40.50.10770">
    <property type="entry name" value="Hypothetical protein VC1899 like domain (Restriction endonuclease-like)"/>
    <property type="match status" value="1"/>
</dbReference>
<dbReference type="Pfam" id="PF09002">
    <property type="entry name" value="Card1_endonuc"/>
    <property type="match status" value="1"/>
</dbReference>
<dbReference type="Gene3D" id="3.40.1350.10">
    <property type="match status" value="1"/>
</dbReference>
<dbReference type="InterPro" id="IPR011335">
    <property type="entry name" value="Restrct_endonuc-II-like"/>
</dbReference>
<evidence type="ECO:0000259" key="1">
    <source>
        <dbReference type="Pfam" id="PF09002"/>
    </source>
</evidence>
<dbReference type="AlphaFoldDB" id="A0A1T4USM0"/>
<dbReference type="GO" id="GO:0003676">
    <property type="term" value="F:nucleic acid binding"/>
    <property type="evidence" value="ECO:0007669"/>
    <property type="project" value="InterPro"/>
</dbReference>
<reference evidence="3" key="1">
    <citation type="submission" date="2017-02" db="EMBL/GenBank/DDBJ databases">
        <authorList>
            <person name="Varghese N."/>
            <person name="Submissions S."/>
        </authorList>
    </citation>
    <scope>NUCLEOTIDE SEQUENCE [LARGE SCALE GENOMIC DNA]</scope>
    <source>
        <strain evidence="3">DSM 22720</strain>
    </source>
</reference>
<keyword evidence="3" id="KW-1185">Reference proteome</keyword>
<dbReference type="RefSeq" id="WP_078752747.1">
    <property type="nucleotide sequence ID" value="NZ_FUXU01000028.1"/>
</dbReference>